<dbReference type="AlphaFoldDB" id="A0A8R1HZ66"/>
<keyword evidence="2" id="KW-1185">Reference proteome</keyword>
<dbReference type="PANTHER" id="PTHR46068:SF1">
    <property type="entry name" value="TRANSPOSASE IS30-LIKE HTH DOMAIN-CONTAINING PROTEIN"/>
    <property type="match status" value="1"/>
</dbReference>
<dbReference type="EnsemblMetazoa" id="CJA13756.1">
    <property type="protein sequence ID" value="CJA13756.1"/>
    <property type="gene ID" value="WBGene00132960"/>
</dbReference>
<evidence type="ECO:0000313" key="1">
    <source>
        <dbReference type="EnsemblMetazoa" id="CJA13756.1"/>
    </source>
</evidence>
<sequence length="131" mass="14207">MRSSDVARTLGISDSTVRNVSAALKKYGSSPERPKTGRPQTVNTCRMRGVIKRRIDRHDGLSLNKVPGELKIGGRTVQRIVKDDLQLDSYKLARGQYLSDAFKANRLEKAKTTLGPLLSAAGGVPKEGSDG</sequence>
<protein>
    <recommendedName>
        <fullName evidence="3">Paired domain-containing protein</fullName>
    </recommendedName>
</protein>
<evidence type="ECO:0008006" key="3">
    <source>
        <dbReference type="Google" id="ProtNLM"/>
    </source>
</evidence>
<organism evidence="1 2">
    <name type="scientific">Caenorhabditis japonica</name>
    <dbReference type="NCBI Taxonomy" id="281687"/>
    <lineage>
        <taxon>Eukaryota</taxon>
        <taxon>Metazoa</taxon>
        <taxon>Ecdysozoa</taxon>
        <taxon>Nematoda</taxon>
        <taxon>Chromadorea</taxon>
        <taxon>Rhabditida</taxon>
        <taxon>Rhabditina</taxon>
        <taxon>Rhabditomorpha</taxon>
        <taxon>Rhabditoidea</taxon>
        <taxon>Rhabditidae</taxon>
        <taxon>Peloderinae</taxon>
        <taxon>Caenorhabditis</taxon>
    </lineage>
</organism>
<name>A0A8R1HZ66_CAEJA</name>
<proteinExistence type="predicted"/>
<accession>A0A8R1HZ66</accession>
<reference evidence="2" key="1">
    <citation type="submission" date="2010-08" db="EMBL/GenBank/DDBJ databases">
        <authorList>
            <consortium name="Caenorhabditis japonica Sequencing Consortium"/>
            <person name="Wilson R.K."/>
        </authorList>
    </citation>
    <scope>NUCLEOTIDE SEQUENCE [LARGE SCALE GENOMIC DNA]</scope>
    <source>
        <strain evidence="2">DF5081</strain>
    </source>
</reference>
<dbReference type="Proteomes" id="UP000005237">
    <property type="component" value="Unassembled WGS sequence"/>
</dbReference>
<dbReference type="PANTHER" id="PTHR46068">
    <property type="entry name" value="PROTEIN CBG27172"/>
    <property type="match status" value="1"/>
</dbReference>
<reference evidence="1" key="2">
    <citation type="submission" date="2022-06" db="UniProtKB">
        <authorList>
            <consortium name="EnsemblMetazoa"/>
        </authorList>
    </citation>
    <scope>IDENTIFICATION</scope>
    <source>
        <strain evidence="1">DF5081</strain>
    </source>
</reference>
<evidence type="ECO:0000313" key="2">
    <source>
        <dbReference type="Proteomes" id="UP000005237"/>
    </source>
</evidence>